<dbReference type="SUPFAM" id="SSF51735">
    <property type="entry name" value="NAD(P)-binding Rossmann-fold domains"/>
    <property type="match status" value="1"/>
</dbReference>
<evidence type="ECO:0000256" key="2">
    <source>
        <dbReference type="ARBA" id="ARBA00023002"/>
    </source>
</evidence>
<dbReference type="Pfam" id="PF22725">
    <property type="entry name" value="GFO_IDH_MocA_C3"/>
    <property type="match status" value="1"/>
</dbReference>
<dbReference type="GO" id="GO:0000166">
    <property type="term" value="F:nucleotide binding"/>
    <property type="evidence" value="ECO:0007669"/>
    <property type="project" value="InterPro"/>
</dbReference>
<name>A0A5N5WCR9_STRMB</name>
<dbReference type="Gene3D" id="3.30.360.10">
    <property type="entry name" value="Dihydrodipicolinate Reductase, domain 2"/>
    <property type="match status" value="1"/>
</dbReference>
<keyword evidence="7" id="KW-1185">Reference proteome</keyword>
<dbReference type="GO" id="GO:0016491">
    <property type="term" value="F:oxidoreductase activity"/>
    <property type="evidence" value="ECO:0007669"/>
    <property type="project" value="UniProtKB-KW"/>
</dbReference>
<comment type="caution">
    <text evidence="6">The sequence shown here is derived from an EMBL/GenBank/DDBJ whole genome shotgun (WGS) entry which is preliminary data.</text>
</comment>
<dbReference type="InterPro" id="IPR000683">
    <property type="entry name" value="Gfo/Idh/MocA-like_OxRdtase_N"/>
</dbReference>
<dbReference type="SUPFAM" id="SSF55347">
    <property type="entry name" value="Glyceraldehyde-3-phosphate dehydrogenase-like, C-terminal domain"/>
    <property type="match status" value="1"/>
</dbReference>
<dbReference type="Proteomes" id="UP000327000">
    <property type="component" value="Unassembled WGS sequence"/>
</dbReference>
<dbReference type="Pfam" id="PF01408">
    <property type="entry name" value="GFO_IDH_MocA"/>
    <property type="match status" value="1"/>
</dbReference>
<dbReference type="OrthoDB" id="256869at2"/>
<feature type="domain" description="GFO/IDH/MocA-like oxidoreductase" evidence="5">
    <location>
        <begin position="129"/>
        <end position="246"/>
    </location>
</feature>
<evidence type="ECO:0000259" key="4">
    <source>
        <dbReference type="Pfam" id="PF01408"/>
    </source>
</evidence>
<evidence type="ECO:0000256" key="3">
    <source>
        <dbReference type="SAM" id="MobiDB-lite"/>
    </source>
</evidence>
<comment type="similarity">
    <text evidence="1">Belongs to the Gfo/Idh/MocA family.</text>
</comment>
<evidence type="ECO:0000256" key="1">
    <source>
        <dbReference type="ARBA" id="ARBA00010928"/>
    </source>
</evidence>
<feature type="domain" description="Gfo/Idh/MocA-like oxidoreductase N-terminal" evidence="4">
    <location>
        <begin position="4"/>
        <end position="121"/>
    </location>
</feature>
<dbReference type="EMBL" id="VOKX01000009">
    <property type="protein sequence ID" value="KAB7849974.1"/>
    <property type="molecule type" value="Genomic_DNA"/>
</dbReference>
<evidence type="ECO:0000313" key="7">
    <source>
        <dbReference type="Proteomes" id="UP000327000"/>
    </source>
</evidence>
<dbReference type="Gene3D" id="3.40.50.720">
    <property type="entry name" value="NAD(P)-binding Rossmann-like Domain"/>
    <property type="match status" value="1"/>
</dbReference>
<protein>
    <submittedName>
        <fullName evidence="6">Dehydrogenase</fullName>
    </submittedName>
</protein>
<organism evidence="6 7">
    <name type="scientific">Streptomyces mobaraensis</name>
    <name type="common">Streptoverticillium mobaraense</name>
    <dbReference type="NCBI Taxonomy" id="35621"/>
    <lineage>
        <taxon>Bacteria</taxon>
        <taxon>Bacillati</taxon>
        <taxon>Actinomycetota</taxon>
        <taxon>Actinomycetes</taxon>
        <taxon>Kitasatosporales</taxon>
        <taxon>Streptomycetaceae</taxon>
        <taxon>Streptomyces</taxon>
    </lineage>
</organism>
<feature type="region of interest" description="Disordered" evidence="3">
    <location>
        <begin position="257"/>
        <end position="276"/>
    </location>
</feature>
<dbReference type="AlphaFoldDB" id="A0A5N5WCR9"/>
<evidence type="ECO:0000259" key="5">
    <source>
        <dbReference type="Pfam" id="PF22725"/>
    </source>
</evidence>
<sequence length="341" mass="35765">MRPLRIALLGAGRIGSFHAATLARTDGVGDILIADADPPRAAALAARTGAKALDSPEEAFEAGVDAVVIATATASHADLITRAARAGLPAFCEKPIAVDLPGTARALAEAERAGTLLQIGFQRRFDAGYRAAREALRAGRLGRVHTIRAVTSDPAPPPAEFLPLSGGLFRDCMVHDFDTVRWLTGREVTEVYARGTDAGAPAFREHGDVDTACALLTLDDGTLVSATATRYNGAGYDVRTELCGDRDQWAVGLDARTPLTSAEPTGPGGPEHPWPGFLERFESAYRAELDAFVRAVRGALDSPCPGREGLNALLIAEACELSRRENRPVAPAEPAAAAGLG</sequence>
<dbReference type="PANTHER" id="PTHR42840">
    <property type="entry name" value="NAD(P)-BINDING ROSSMANN-FOLD SUPERFAMILY PROTEIN-RELATED"/>
    <property type="match status" value="1"/>
</dbReference>
<gene>
    <name evidence="6" type="ORF">FRZ00_04955</name>
</gene>
<reference evidence="6 7" key="1">
    <citation type="journal article" date="2019" name="Microb. Cell Fact.">
        <title>Exploring novel herbicidin analogues by transcriptional regulator overexpression and MS/MS molecular networking.</title>
        <authorList>
            <person name="Shi Y."/>
            <person name="Gu R."/>
            <person name="Li Y."/>
            <person name="Wang X."/>
            <person name="Ren W."/>
            <person name="Li X."/>
            <person name="Wang L."/>
            <person name="Xie Y."/>
            <person name="Hong B."/>
        </authorList>
    </citation>
    <scope>NUCLEOTIDE SEQUENCE [LARGE SCALE GENOMIC DNA]</scope>
    <source>
        <strain evidence="6 7">US-43</strain>
    </source>
</reference>
<evidence type="ECO:0000313" key="6">
    <source>
        <dbReference type="EMBL" id="KAB7849974.1"/>
    </source>
</evidence>
<dbReference type="PANTHER" id="PTHR42840:SF3">
    <property type="entry name" value="BINDING ROSSMANN FOLD OXIDOREDUCTASE, PUTATIVE (AFU_ORTHOLOGUE AFUA_2G10240)-RELATED"/>
    <property type="match status" value="1"/>
</dbReference>
<proteinExistence type="inferred from homology"/>
<accession>A0A5N5WCR9</accession>
<dbReference type="RefSeq" id="WP_152262566.1">
    <property type="nucleotide sequence ID" value="NZ_VOKX01000009.1"/>
</dbReference>
<keyword evidence="2" id="KW-0560">Oxidoreductase</keyword>
<dbReference type="InterPro" id="IPR036291">
    <property type="entry name" value="NAD(P)-bd_dom_sf"/>
</dbReference>
<dbReference type="InterPro" id="IPR055170">
    <property type="entry name" value="GFO_IDH_MocA-like_dom"/>
</dbReference>